<dbReference type="InterPro" id="IPR005612">
    <property type="entry name" value="CCAAT-binding_factor"/>
</dbReference>
<protein>
    <recommendedName>
        <fullName evidence="3">CCAAT-binding factor domain-containing protein</fullName>
    </recommendedName>
</protein>
<evidence type="ECO:0000256" key="2">
    <source>
        <dbReference type="SAM" id="MobiDB-lite"/>
    </source>
</evidence>
<name>A0A7S3JT99_9STRA</name>
<dbReference type="EMBL" id="HBIJ01007259">
    <property type="protein sequence ID" value="CAE0364373.1"/>
    <property type="molecule type" value="Transcribed_RNA"/>
</dbReference>
<feature type="domain" description="CCAAT-binding factor" evidence="3">
    <location>
        <begin position="17"/>
        <end position="168"/>
    </location>
</feature>
<dbReference type="GO" id="GO:0005634">
    <property type="term" value="C:nucleus"/>
    <property type="evidence" value="ECO:0007669"/>
    <property type="project" value="TreeGrafter"/>
</dbReference>
<feature type="compositionally biased region" description="Acidic residues" evidence="2">
    <location>
        <begin position="293"/>
        <end position="309"/>
    </location>
</feature>
<feature type="compositionally biased region" description="Basic and acidic residues" evidence="2">
    <location>
        <begin position="344"/>
        <end position="379"/>
    </location>
</feature>
<organism evidence="4">
    <name type="scientific">Aureoumbra lagunensis</name>
    <dbReference type="NCBI Taxonomy" id="44058"/>
    <lineage>
        <taxon>Eukaryota</taxon>
        <taxon>Sar</taxon>
        <taxon>Stramenopiles</taxon>
        <taxon>Ochrophyta</taxon>
        <taxon>Pelagophyceae</taxon>
        <taxon>Pelagomonadales</taxon>
        <taxon>Aureoumbra</taxon>
    </lineage>
</organism>
<evidence type="ECO:0000259" key="3">
    <source>
        <dbReference type="Pfam" id="PF03914"/>
    </source>
</evidence>
<evidence type="ECO:0000313" key="4">
    <source>
        <dbReference type="EMBL" id="CAE0364373.1"/>
    </source>
</evidence>
<proteinExistence type="inferred from homology"/>
<accession>A0A7S3JT99</accession>
<dbReference type="Pfam" id="PF03914">
    <property type="entry name" value="CBF"/>
    <property type="match status" value="1"/>
</dbReference>
<sequence length="429" mass="49128">MDALFRLSHTGTLPSRVQSLYIIQKLIQNDQKLEARFFRSLYELLLAPELRRTNKISLALNLCFTALSRDTDAGRAAACLKRLVHATAHASPACCAAAVYLAANLRRRNQRLNNALENLPDLSVSNQQVNVLDDTLLKRDPRYVDSLDKRPWELQTLAHHYHPSVSIFCRNFLLRDAALPKYKGDPLEDFALANFFDRFAYRNPKNEKRSHHAKPKSRLSMNSALFDSYDFYAEYLEQAKKSIPLEKEKEKHITHKVDDQDEEQDEHAFINDISAGHEDIMDSEDDEEIDMDDLVTPLGDDDDNSTDDDQSPKKKRKSTLSFHSTNKKFKSSPFVDADAYMAELEQKQQKQQQKDEARHQRRAAREAQDTTAHNKEKELISSPNKRKSHDESNKIKKKKRKSSSSGNLLGNHHISPSSFSDYGNDEVSG</sequence>
<gene>
    <name evidence="4" type="ORF">ALAG00032_LOCUS5114</name>
</gene>
<comment type="similarity">
    <text evidence="1">Belongs to the CBF/MAK21 family.</text>
</comment>
<dbReference type="AlphaFoldDB" id="A0A7S3JT99"/>
<dbReference type="InterPro" id="IPR040155">
    <property type="entry name" value="CEBPZ/Mak21-like"/>
</dbReference>
<feature type="region of interest" description="Disordered" evidence="2">
    <location>
        <begin position="293"/>
        <end position="429"/>
    </location>
</feature>
<dbReference type="PANTHER" id="PTHR12048:SF0">
    <property type="entry name" value="CCAAT_ENHANCER-BINDING PROTEIN ZETA"/>
    <property type="match status" value="1"/>
</dbReference>
<evidence type="ECO:0000256" key="1">
    <source>
        <dbReference type="ARBA" id="ARBA00007797"/>
    </source>
</evidence>
<reference evidence="4" key="1">
    <citation type="submission" date="2021-01" db="EMBL/GenBank/DDBJ databases">
        <authorList>
            <person name="Corre E."/>
            <person name="Pelletier E."/>
            <person name="Niang G."/>
            <person name="Scheremetjew M."/>
            <person name="Finn R."/>
            <person name="Kale V."/>
            <person name="Holt S."/>
            <person name="Cochrane G."/>
            <person name="Meng A."/>
            <person name="Brown T."/>
            <person name="Cohen L."/>
        </authorList>
    </citation>
    <scope>NUCLEOTIDE SEQUENCE</scope>
    <source>
        <strain evidence="4">CCMP1510</strain>
    </source>
</reference>
<dbReference type="PANTHER" id="PTHR12048">
    <property type="entry name" value="CCAAT-BINDING FACTOR-RELATED"/>
    <property type="match status" value="1"/>
</dbReference>